<keyword evidence="5" id="KW-1185">Reference proteome</keyword>
<gene>
    <name evidence="4" type="ORF">cubi_02152</name>
</gene>
<evidence type="ECO:0000256" key="1">
    <source>
        <dbReference type="ARBA" id="ARBA00004123"/>
    </source>
</evidence>
<keyword evidence="2" id="KW-0539">Nucleus</keyword>
<reference evidence="4 5" key="1">
    <citation type="submission" date="2016-10" db="EMBL/GenBank/DDBJ databases">
        <title>Reductive evolution of mitochondrial metabolism and differential evolution of invasion-related proteins in Cryptosporidium.</title>
        <authorList>
            <person name="Liu S."/>
            <person name="Roellig D.M."/>
            <person name="Guo Y."/>
            <person name="Li N."/>
            <person name="Frace M.A."/>
            <person name="Tang K."/>
            <person name="Zhang L."/>
            <person name="Feng Y."/>
            <person name="Xiao L."/>
        </authorList>
    </citation>
    <scope>NUCLEOTIDE SEQUENCE [LARGE SCALE GENOMIC DNA]</scope>
    <source>
        <strain evidence="4">39726</strain>
    </source>
</reference>
<proteinExistence type="predicted"/>
<sequence>MESSKFSFSIKKSSGKNVSMAKSNSLFMGYEENDRNFGIKTESNNKGVYGKNSIPGKRTQITSFSNAKSGIEQQNGDEDEELIIECKNSLKSSKPINNIEILLNKKKSLKNRNEDNLDSSINKDSFRIPVDKFGIAMLRGMGYNPEIHTTKPKIFKKRSYNQSGLGADKEIESISKK</sequence>
<comment type="subcellular location">
    <subcellularLocation>
        <location evidence="1">Nucleus</location>
    </subcellularLocation>
</comment>
<dbReference type="OrthoDB" id="5577072at2759"/>
<comment type="caution">
    <text evidence="4">The sequence shown here is derived from an EMBL/GenBank/DDBJ whole genome shotgun (WGS) entry which is preliminary data.</text>
</comment>
<dbReference type="GeneID" id="39978943"/>
<dbReference type="VEuPathDB" id="CryptoDB:cubi_02152"/>
<feature type="domain" description="Spp2/MOS2 G-patch" evidence="3">
    <location>
        <begin position="122"/>
        <end position="170"/>
    </location>
</feature>
<accession>A0A1J4MFE1</accession>
<evidence type="ECO:0000313" key="5">
    <source>
        <dbReference type="Proteomes" id="UP000186176"/>
    </source>
</evidence>
<dbReference type="InterPro" id="IPR026822">
    <property type="entry name" value="Spp2/MOS2_G-patch"/>
</dbReference>
<evidence type="ECO:0000313" key="4">
    <source>
        <dbReference type="EMBL" id="OII72921.1"/>
    </source>
</evidence>
<dbReference type="EMBL" id="LRBP01000017">
    <property type="protein sequence ID" value="OII72921.1"/>
    <property type="molecule type" value="Genomic_DNA"/>
</dbReference>
<dbReference type="Proteomes" id="UP000186176">
    <property type="component" value="Unassembled WGS sequence"/>
</dbReference>
<dbReference type="Pfam" id="PF12656">
    <property type="entry name" value="G-patch_2"/>
    <property type="match status" value="1"/>
</dbReference>
<organism evidence="4 5">
    <name type="scientific">Cryptosporidium ubiquitum</name>
    <dbReference type="NCBI Taxonomy" id="857276"/>
    <lineage>
        <taxon>Eukaryota</taxon>
        <taxon>Sar</taxon>
        <taxon>Alveolata</taxon>
        <taxon>Apicomplexa</taxon>
        <taxon>Conoidasida</taxon>
        <taxon>Coccidia</taxon>
        <taxon>Eucoccidiorida</taxon>
        <taxon>Eimeriorina</taxon>
        <taxon>Cryptosporidiidae</taxon>
        <taxon>Cryptosporidium</taxon>
    </lineage>
</organism>
<name>A0A1J4MFE1_9CRYT</name>
<dbReference type="GO" id="GO:0005634">
    <property type="term" value="C:nucleus"/>
    <property type="evidence" value="ECO:0007669"/>
    <property type="project" value="UniProtKB-SubCell"/>
</dbReference>
<evidence type="ECO:0000256" key="2">
    <source>
        <dbReference type="ARBA" id="ARBA00023242"/>
    </source>
</evidence>
<dbReference type="AlphaFoldDB" id="A0A1J4MFE1"/>
<dbReference type="RefSeq" id="XP_028874285.1">
    <property type="nucleotide sequence ID" value="XM_029019164.1"/>
</dbReference>
<protein>
    <recommendedName>
        <fullName evidence="3">Spp2/MOS2 G-patch domain-containing protein</fullName>
    </recommendedName>
</protein>
<evidence type="ECO:0000259" key="3">
    <source>
        <dbReference type="Pfam" id="PF12656"/>
    </source>
</evidence>